<dbReference type="SUPFAM" id="SSF52540">
    <property type="entry name" value="P-loop containing nucleoside triphosphate hydrolases"/>
    <property type="match status" value="1"/>
</dbReference>
<evidence type="ECO:0000313" key="5">
    <source>
        <dbReference type="EMBL" id="PWC29608.1"/>
    </source>
</evidence>
<accession>A0A2U1V6Q7</accession>
<feature type="domain" description="ABC transporter" evidence="4">
    <location>
        <begin position="4"/>
        <end position="238"/>
    </location>
</feature>
<dbReference type="InterPro" id="IPR017871">
    <property type="entry name" value="ABC_transporter-like_CS"/>
</dbReference>
<dbReference type="GO" id="GO:0005524">
    <property type="term" value="F:ATP binding"/>
    <property type="evidence" value="ECO:0007669"/>
    <property type="project" value="UniProtKB-KW"/>
</dbReference>
<dbReference type="EMBL" id="PDOA01000003">
    <property type="protein sequence ID" value="PWC29608.1"/>
    <property type="molecule type" value="Genomic_DNA"/>
</dbReference>
<dbReference type="Gene3D" id="3.40.50.300">
    <property type="entry name" value="P-loop containing nucleotide triphosphate hydrolases"/>
    <property type="match status" value="1"/>
</dbReference>
<dbReference type="GO" id="GO:0016887">
    <property type="term" value="F:ATP hydrolysis activity"/>
    <property type="evidence" value="ECO:0007669"/>
    <property type="project" value="InterPro"/>
</dbReference>
<reference evidence="6" key="1">
    <citation type="submission" date="2017-10" db="EMBL/GenBank/DDBJ databases">
        <authorList>
            <person name="Toshchakov S.V."/>
            <person name="Goeva M.A."/>
        </authorList>
    </citation>
    <scope>NUCLEOTIDE SEQUENCE [LARGE SCALE GENOMIC DNA]</scope>
    <source>
        <strain evidence="6">JR1/69-1-13</strain>
    </source>
</reference>
<keyword evidence="6" id="KW-1185">Reference proteome</keyword>
<keyword evidence="2" id="KW-0547">Nucleotide-binding</keyword>
<dbReference type="InterPro" id="IPR003439">
    <property type="entry name" value="ABC_transporter-like_ATP-bd"/>
</dbReference>
<keyword evidence="1" id="KW-0813">Transport</keyword>
<name>A0A2U1V6Q7_9PROT</name>
<proteinExistence type="predicted"/>
<dbReference type="SMART" id="SM00382">
    <property type="entry name" value="AAA"/>
    <property type="match status" value="1"/>
</dbReference>
<evidence type="ECO:0000256" key="2">
    <source>
        <dbReference type="ARBA" id="ARBA00022741"/>
    </source>
</evidence>
<dbReference type="AlphaFoldDB" id="A0A2U1V6Q7"/>
<gene>
    <name evidence="5" type="ORF">CR165_06605</name>
</gene>
<sequence length="357" mass="39285">MPRLTLKGLGKAYGPLKVVNDVDLTLEEGEFVSLLGPSGCGKTTTLRMIAGFIEPTEGSISMNGEVLSAPGAVLPPERRRMSMIFQSYAIWPNMTVAENVGFGLKLQKLPSAEVKSRIGRILEVVKMSHLADRYPSELSGGQQQRVALARAIVVQPSVLLLDEPLSNLDANLREEMRFEIRRLHDEFRITTVYVTHDQSEAMATADRIAVMNAGRIEQVDAPHLIYTRPRTRFVAAFIGRTNLLEGRLANGEIGLDGFALRAAQLGGAPPDSARPILLSVRPQSMALHRTQPAARDGYPLLPATVAQRTYLGESWDYVVHPRESGLQLRVTAPPLQVHEVGETVWLEFDPQQIAVVN</sequence>
<dbReference type="OrthoDB" id="9802264at2"/>
<organism evidence="5 6">
    <name type="scientific">Teichococcus aestuarii</name>
    <dbReference type="NCBI Taxonomy" id="568898"/>
    <lineage>
        <taxon>Bacteria</taxon>
        <taxon>Pseudomonadati</taxon>
        <taxon>Pseudomonadota</taxon>
        <taxon>Alphaproteobacteria</taxon>
        <taxon>Acetobacterales</taxon>
        <taxon>Roseomonadaceae</taxon>
        <taxon>Roseomonas</taxon>
    </lineage>
</organism>
<dbReference type="PROSITE" id="PS50893">
    <property type="entry name" value="ABC_TRANSPORTER_2"/>
    <property type="match status" value="1"/>
</dbReference>
<dbReference type="Pfam" id="PF08402">
    <property type="entry name" value="TOBE_2"/>
    <property type="match status" value="1"/>
</dbReference>
<dbReference type="InterPro" id="IPR013611">
    <property type="entry name" value="Transp-assoc_OB_typ2"/>
</dbReference>
<dbReference type="InterPro" id="IPR027417">
    <property type="entry name" value="P-loop_NTPase"/>
</dbReference>
<dbReference type="GO" id="GO:0015697">
    <property type="term" value="P:quaternary ammonium group transport"/>
    <property type="evidence" value="ECO:0007669"/>
    <property type="project" value="UniProtKB-ARBA"/>
</dbReference>
<evidence type="ECO:0000259" key="4">
    <source>
        <dbReference type="PROSITE" id="PS50893"/>
    </source>
</evidence>
<dbReference type="InterPro" id="IPR003593">
    <property type="entry name" value="AAA+_ATPase"/>
</dbReference>
<dbReference type="PROSITE" id="PS00211">
    <property type="entry name" value="ABC_TRANSPORTER_1"/>
    <property type="match status" value="1"/>
</dbReference>
<dbReference type="FunFam" id="3.40.50.300:FF:000425">
    <property type="entry name" value="Probable ABC transporter, ATP-binding subunit"/>
    <property type="match status" value="1"/>
</dbReference>
<dbReference type="SUPFAM" id="SSF50331">
    <property type="entry name" value="MOP-like"/>
    <property type="match status" value="1"/>
</dbReference>
<dbReference type="Pfam" id="PF00005">
    <property type="entry name" value="ABC_tran"/>
    <property type="match status" value="1"/>
</dbReference>
<evidence type="ECO:0000256" key="1">
    <source>
        <dbReference type="ARBA" id="ARBA00022448"/>
    </source>
</evidence>
<dbReference type="GO" id="GO:0043190">
    <property type="term" value="C:ATP-binding cassette (ABC) transporter complex"/>
    <property type="evidence" value="ECO:0007669"/>
    <property type="project" value="InterPro"/>
</dbReference>
<keyword evidence="3 5" id="KW-0067">ATP-binding</keyword>
<dbReference type="InterPro" id="IPR050093">
    <property type="entry name" value="ABC_SmlMolc_Importer"/>
</dbReference>
<evidence type="ECO:0000256" key="3">
    <source>
        <dbReference type="ARBA" id="ARBA00022840"/>
    </source>
</evidence>
<dbReference type="PANTHER" id="PTHR42781">
    <property type="entry name" value="SPERMIDINE/PUTRESCINE IMPORT ATP-BINDING PROTEIN POTA"/>
    <property type="match status" value="1"/>
</dbReference>
<dbReference type="InterPro" id="IPR008995">
    <property type="entry name" value="Mo/tungstate-bd_C_term_dom"/>
</dbReference>
<dbReference type="Gene3D" id="2.40.50.100">
    <property type="match status" value="1"/>
</dbReference>
<dbReference type="PANTHER" id="PTHR42781:SF4">
    <property type="entry name" value="SPERMIDINE_PUTRESCINE IMPORT ATP-BINDING PROTEIN POTA"/>
    <property type="match status" value="1"/>
</dbReference>
<evidence type="ECO:0000313" key="6">
    <source>
        <dbReference type="Proteomes" id="UP000245048"/>
    </source>
</evidence>
<protein>
    <submittedName>
        <fullName evidence="5">ABC transporter ATP-binding protein</fullName>
    </submittedName>
</protein>
<dbReference type="RefSeq" id="WP_109516179.1">
    <property type="nucleotide sequence ID" value="NZ_JBHSCH010000006.1"/>
</dbReference>
<dbReference type="GO" id="GO:0022857">
    <property type="term" value="F:transmembrane transporter activity"/>
    <property type="evidence" value="ECO:0007669"/>
    <property type="project" value="InterPro"/>
</dbReference>
<comment type="caution">
    <text evidence="5">The sequence shown here is derived from an EMBL/GenBank/DDBJ whole genome shotgun (WGS) entry which is preliminary data.</text>
</comment>
<dbReference type="Proteomes" id="UP000245048">
    <property type="component" value="Unassembled WGS sequence"/>
</dbReference>